<name>A0AAV1DQF9_OLDCO</name>
<dbReference type="GO" id="GO:0009820">
    <property type="term" value="P:alkaloid metabolic process"/>
    <property type="evidence" value="ECO:0007669"/>
    <property type="project" value="UniProtKB-KW"/>
</dbReference>
<dbReference type="GO" id="GO:0009694">
    <property type="term" value="P:jasmonic acid metabolic process"/>
    <property type="evidence" value="ECO:0007669"/>
    <property type="project" value="TreeGrafter"/>
</dbReference>
<dbReference type="EMBL" id="OX459123">
    <property type="protein sequence ID" value="CAI9110091.1"/>
    <property type="molecule type" value="Genomic_DNA"/>
</dbReference>
<dbReference type="GO" id="GO:0080032">
    <property type="term" value="F:methyl jasmonate esterase activity"/>
    <property type="evidence" value="ECO:0007669"/>
    <property type="project" value="TreeGrafter"/>
</dbReference>
<dbReference type="GO" id="GO:0009696">
    <property type="term" value="P:salicylic acid metabolic process"/>
    <property type="evidence" value="ECO:0007669"/>
    <property type="project" value="TreeGrafter"/>
</dbReference>
<evidence type="ECO:0000313" key="8">
    <source>
        <dbReference type="Proteomes" id="UP001161247"/>
    </source>
</evidence>
<dbReference type="PANTHER" id="PTHR10992:SF1078">
    <property type="entry name" value="AB HYDROLASE-1 DOMAIN-CONTAINING PROTEIN"/>
    <property type="match status" value="1"/>
</dbReference>
<dbReference type="Pfam" id="PF12697">
    <property type="entry name" value="Abhydrolase_6"/>
    <property type="match status" value="1"/>
</dbReference>
<keyword evidence="4" id="KW-0017">Alkaloid metabolism</keyword>
<reference evidence="7" key="1">
    <citation type="submission" date="2023-03" db="EMBL/GenBank/DDBJ databases">
        <authorList>
            <person name="Julca I."/>
        </authorList>
    </citation>
    <scope>NUCLEOTIDE SEQUENCE</scope>
</reference>
<dbReference type="PANTHER" id="PTHR10992">
    <property type="entry name" value="METHYLESTERASE FAMILY MEMBER"/>
    <property type="match status" value="1"/>
</dbReference>
<dbReference type="Proteomes" id="UP001161247">
    <property type="component" value="Chromosome 6"/>
</dbReference>
<evidence type="ECO:0000256" key="1">
    <source>
        <dbReference type="ARBA" id="ARBA00004913"/>
    </source>
</evidence>
<dbReference type="GO" id="GO:0080030">
    <property type="term" value="F:methyl indole-3-acetate esterase activity"/>
    <property type="evidence" value="ECO:0007669"/>
    <property type="project" value="TreeGrafter"/>
</dbReference>
<accession>A0AAV1DQF9</accession>
<evidence type="ECO:0000259" key="6">
    <source>
        <dbReference type="Pfam" id="PF12697"/>
    </source>
</evidence>
<organism evidence="7 8">
    <name type="scientific">Oldenlandia corymbosa var. corymbosa</name>
    <dbReference type="NCBI Taxonomy" id="529605"/>
    <lineage>
        <taxon>Eukaryota</taxon>
        <taxon>Viridiplantae</taxon>
        <taxon>Streptophyta</taxon>
        <taxon>Embryophyta</taxon>
        <taxon>Tracheophyta</taxon>
        <taxon>Spermatophyta</taxon>
        <taxon>Magnoliopsida</taxon>
        <taxon>eudicotyledons</taxon>
        <taxon>Gunneridae</taxon>
        <taxon>Pentapetalae</taxon>
        <taxon>asterids</taxon>
        <taxon>lamiids</taxon>
        <taxon>Gentianales</taxon>
        <taxon>Rubiaceae</taxon>
        <taxon>Rubioideae</taxon>
        <taxon>Spermacoceae</taxon>
        <taxon>Hedyotis-Oldenlandia complex</taxon>
        <taxon>Oldenlandia</taxon>
    </lineage>
</organism>
<keyword evidence="3" id="KW-0719">Serine esterase</keyword>
<keyword evidence="5" id="KW-0378">Hydrolase</keyword>
<sequence>MLKCSYLHCYKIPARIGGWHKVQRSSIVKMAATTNQQKHFVAVHGVGHGAWVYYKLKPRIEAAGHRFTPVDLAGAGVNETKLEEIRSLHDYTKPLLDVLAAVPENEKVVLIGHSGGGMSAAVGMEKYPNKISLAIFLNAIMPDTKNRPSYVLEKYSAGTPLDAWKDTKFTVYGDPPITALLSGPEFIATTLYHLSPKEDQALGNLLVRPGSLFIEDLVTLDKFTDQGFGSVLRAYIIAADDKTIPAEFQKWMIENNPVKEVKEIKGADHMPMFTQPDELCKNLVELAQKYA</sequence>
<comment type="pathway">
    <text evidence="1">Alkaloid biosynthesis.</text>
</comment>
<evidence type="ECO:0000256" key="5">
    <source>
        <dbReference type="ARBA" id="ARBA00022801"/>
    </source>
</evidence>
<dbReference type="FunFam" id="3.40.50.1820:FF:000051">
    <property type="entry name" value="(S)-hydroxynitrile lyase"/>
    <property type="match status" value="1"/>
</dbReference>
<evidence type="ECO:0000313" key="7">
    <source>
        <dbReference type="EMBL" id="CAI9110091.1"/>
    </source>
</evidence>
<evidence type="ECO:0000256" key="3">
    <source>
        <dbReference type="ARBA" id="ARBA00022487"/>
    </source>
</evidence>
<dbReference type="InterPro" id="IPR000073">
    <property type="entry name" value="AB_hydrolase_1"/>
</dbReference>
<dbReference type="AlphaFoldDB" id="A0AAV1DQF9"/>
<proteinExistence type="inferred from homology"/>
<gene>
    <name evidence="7" type="ORF">OLC1_LOCUS17834</name>
</gene>
<dbReference type="GO" id="GO:0080031">
    <property type="term" value="F:methyl salicylate esterase activity"/>
    <property type="evidence" value="ECO:0007669"/>
    <property type="project" value="TreeGrafter"/>
</dbReference>
<dbReference type="SUPFAM" id="SSF53474">
    <property type="entry name" value="alpha/beta-Hydrolases"/>
    <property type="match status" value="1"/>
</dbReference>
<dbReference type="Gene3D" id="3.40.50.1820">
    <property type="entry name" value="alpha/beta hydrolase"/>
    <property type="match status" value="1"/>
</dbReference>
<dbReference type="InterPro" id="IPR045889">
    <property type="entry name" value="MES/HNL"/>
</dbReference>
<protein>
    <submittedName>
        <fullName evidence="7">OLC1v1010057C2</fullName>
    </submittedName>
</protein>
<evidence type="ECO:0000256" key="4">
    <source>
        <dbReference type="ARBA" id="ARBA00022589"/>
    </source>
</evidence>
<keyword evidence="8" id="KW-1185">Reference proteome</keyword>
<evidence type="ECO:0000256" key="2">
    <source>
        <dbReference type="ARBA" id="ARBA00008645"/>
    </source>
</evidence>
<feature type="domain" description="AB hydrolase-1" evidence="6">
    <location>
        <begin position="41"/>
        <end position="280"/>
    </location>
</feature>
<dbReference type="InterPro" id="IPR029058">
    <property type="entry name" value="AB_hydrolase_fold"/>
</dbReference>
<comment type="similarity">
    <text evidence="2">Belongs to the AB hydrolase superfamily.</text>
</comment>